<keyword evidence="7 12" id="KW-0663">Pyridoxal phosphate</keyword>
<comment type="catalytic activity">
    <reaction evidence="10 12">
        <text>(sulfur carrier)-H + L-cysteine = (sulfur carrier)-SH + L-alanine</text>
        <dbReference type="Rhea" id="RHEA:43892"/>
        <dbReference type="Rhea" id="RHEA-COMP:14737"/>
        <dbReference type="Rhea" id="RHEA-COMP:14739"/>
        <dbReference type="ChEBI" id="CHEBI:29917"/>
        <dbReference type="ChEBI" id="CHEBI:35235"/>
        <dbReference type="ChEBI" id="CHEBI:57972"/>
        <dbReference type="ChEBI" id="CHEBI:64428"/>
        <dbReference type="EC" id="2.8.1.7"/>
    </reaction>
</comment>
<evidence type="ECO:0000256" key="3">
    <source>
        <dbReference type="ARBA" id="ARBA00011738"/>
    </source>
</evidence>
<evidence type="ECO:0000256" key="12">
    <source>
        <dbReference type="RuleBase" id="RU364075"/>
    </source>
</evidence>
<dbReference type="InterPro" id="IPR000192">
    <property type="entry name" value="Aminotrans_V_dom"/>
</dbReference>
<comment type="similarity">
    <text evidence="2 12">Belongs to the class-V pyridoxal-phosphate-dependent aminotransferase family. NifS/IscS subfamily.</text>
</comment>
<dbReference type="GO" id="GO:0031071">
    <property type="term" value="F:cysteine desulfurase activity"/>
    <property type="evidence" value="ECO:0007669"/>
    <property type="project" value="UniProtKB-EC"/>
</dbReference>
<dbReference type="FunFam" id="3.40.640.10:FF:000084">
    <property type="entry name" value="IscS-like cysteine desulfurase"/>
    <property type="match status" value="1"/>
</dbReference>
<dbReference type="InterPro" id="IPR015424">
    <property type="entry name" value="PyrdxlP-dep_Trfase"/>
</dbReference>
<dbReference type="GO" id="GO:0046872">
    <property type="term" value="F:metal ion binding"/>
    <property type="evidence" value="ECO:0007669"/>
    <property type="project" value="UniProtKB-KW"/>
</dbReference>
<comment type="subunit">
    <text evidence="3">Homodimer.</text>
</comment>
<evidence type="ECO:0000256" key="9">
    <source>
        <dbReference type="ARBA" id="ARBA00023014"/>
    </source>
</evidence>
<dbReference type="SUPFAM" id="SSF53383">
    <property type="entry name" value="PLP-dependent transferases"/>
    <property type="match status" value="1"/>
</dbReference>
<evidence type="ECO:0000256" key="10">
    <source>
        <dbReference type="ARBA" id="ARBA00050776"/>
    </source>
</evidence>
<dbReference type="PANTHER" id="PTHR11601">
    <property type="entry name" value="CYSTEINE DESULFURYLASE FAMILY MEMBER"/>
    <property type="match status" value="1"/>
</dbReference>
<dbReference type="InterPro" id="IPR020578">
    <property type="entry name" value="Aminotrans_V_PyrdxlP_BS"/>
</dbReference>
<dbReference type="EMBL" id="JPGY02000001">
    <property type="protein sequence ID" value="KRU12309.1"/>
    <property type="molecule type" value="Genomic_DNA"/>
</dbReference>
<dbReference type="AlphaFoldDB" id="A0A0H3J1E5"/>
<dbReference type="Proteomes" id="UP000028042">
    <property type="component" value="Unassembled WGS sequence"/>
</dbReference>
<dbReference type="InterPro" id="IPR015421">
    <property type="entry name" value="PyrdxlP-dep_Trfase_major"/>
</dbReference>
<evidence type="ECO:0000256" key="7">
    <source>
        <dbReference type="ARBA" id="ARBA00022898"/>
    </source>
</evidence>
<evidence type="ECO:0000256" key="1">
    <source>
        <dbReference type="ARBA" id="ARBA00001933"/>
    </source>
</evidence>
<name>A0A0H3J1E5_CLOPA</name>
<evidence type="ECO:0000259" key="13">
    <source>
        <dbReference type="Pfam" id="PF00266"/>
    </source>
</evidence>
<evidence type="ECO:0000313" key="14">
    <source>
        <dbReference type="EMBL" id="AJA51684.1"/>
    </source>
</evidence>
<keyword evidence="17" id="KW-1185">Reference proteome</keyword>
<organism evidence="14 17">
    <name type="scientific">Clostridium pasteurianum DSM 525 = ATCC 6013</name>
    <dbReference type="NCBI Taxonomy" id="1262449"/>
    <lineage>
        <taxon>Bacteria</taxon>
        <taxon>Bacillati</taxon>
        <taxon>Bacillota</taxon>
        <taxon>Clostridia</taxon>
        <taxon>Eubacteriales</taxon>
        <taxon>Clostridiaceae</taxon>
        <taxon>Clostridium</taxon>
    </lineage>
</organism>
<dbReference type="Proteomes" id="UP000030905">
    <property type="component" value="Chromosome"/>
</dbReference>
<keyword evidence="9 12" id="KW-0411">Iron-sulfur</keyword>
<feature type="domain" description="Aminotransferase class V" evidence="13">
    <location>
        <begin position="28"/>
        <end position="389"/>
    </location>
</feature>
<evidence type="ECO:0000313" key="17">
    <source>
        <dbReference type="Proteomes" id="UP000030905"/>
    </source>
</evidence>
<reference evidence="15" key="2">
    <citation type="submission" date="2015-10" db="EMBL/GenBank/DDBJ databases">
        <title>Improved Draft Genome Sequence of Clostridium pasteurianum Strain ATCC 6013 (DSM 525) Using a Hybrid Next-Generation Sequencing Approach.</title>
        <authorList>
            <person name="Pyne M.E."/>
            <person name="Utturkar S.M."/>
            <person name="Brown S.D."/>
            <person name="Moo-Young M."/>
            <person name="Chung D.A."/>
            <person name="Chou P.C."/>
        </authorList>
    </citation>
    <scope>NUCLEOTIDE SEQUENCE</scope>
    <source>
        <strain evidence="15">ATCC 6013</strain>
    </source>
</reference>
<evidence type="ECO:0000313" key="15">
    <source>
        <dbReference type="EMBL" id="KRU12309.1"/>
    </source>
</evidence>
<dbReference type="EMBL" id="CP009268">
    <property type="protein sequence ID" value="AJA51684.1"/>
    <property type="molecule type" value="Genomic_DNA"/>
</dbReference>
<evidence type="ECO:0000256" key="2">
    <source>
        <dbReference type="ARBA" id="ARBA00006490"/>
    </source>
</evidence>
<dbReference type="Gene3D" id="1.10.260.50">
    <property type="match status" value="1"/>
</dbReference>
<keyword evidence="5 12" id="KW-0808">Transferase</keyword>
<dbReference type="GO" id="GO:0006520">
    <property type="term" value="P:amino acid metabolic process"/>
    <property type="evidence" value="ECO:0007669"/>
    <property type="project" value="InterPro"/>
</dbReference>
<reference evidence="15 16" key="3">
    <citation type="journal article" name="Genome Announc.">
        <title>Improved Draft Genome Sequence of Clostridium pasteurianum Strain ATCC 6013 (DSM 525) Using a Hybrid Next-Generation Sequencing Approach.</title>
        <authorList>
            <person name="Pyne M.E."/>
            <person name="Utturkar S."/>
            <person name="Brown S.D."/>
            <person name="Moo-Young M."/>
            <person name="Chung D.A."/>
            <person name="Chou C.P."/>
        </authorList>
    </citation>
    <scope>NUCLEOTIDE SEQUENCE [LARGE SCALE GENOMIC DNA]</scope>
    <source>
        <strain evidence="15 16">ATCC 6013</strain>
    </source>
</reference>
<proteinExistence type="inferred from homology"/>
<dbReference type="GO" id="GO:0030170">
    <property type="term" value="F:pyridoxal phosphate binding"/>
    <property type="evidence" value="ECO:0007669"/>
    <property type="project" value="InterPro"/>
</dbReference>
<evidence type="ECO:0000313" key="16">
    <source>
        <dbReference type="Proteomes" id="UP000028042"/>
    </source>
</evidence>
<dbReference type="InterPro" id="IPR015422">
    <property type="entry name" value="PyrdxlP-dep_Trfase_small"/>
</dbReference>
<dbReference type="NCBIfam" id="NF002806">
    <property type="entry name" value="PRK02948.1"/>
    <property type="match status" value="1"/>
</dbReference>
<gene>
    <name evidence="14" type="primary">iscS2</name>
    <name evidence="14" type="ORF">CLPA_c16210</name>
    <name evidence="15" type="ORF">CP6013_01556</name>
</gene>
<dbReference type="KEGG" id="cpat:CLPA_c16210"/>
<dbReference type="GO" id="GO:0051536">
    <property type="term" value="F:iron-sulfur cluster binding"/>
    <property type="evidence" value="ECO:0007669"/>
    <property type="project" value="UniProtKB-KW"/>
</dbReference>
<dbReference type="PANTHER" id="PTHR11601:SF34">
    <property type="entry name" value="CYSTEINE DESULFURASE"/>
    <property type="match status" value="1"/>
</dbReference>
<comment type="function">
    <text evidence="12">Catalyzes the removal of elemental sulfur atoms from cysteine to produce alanine.</text>
</comment>
<dbReference type="PATRIC" id="fig|1262449.7.peg.1632"/>
<dbReference type="PROSITE" id="PS00595">
    <property type="entry name" value="AA_TRANSFER_CLASS_5"/>
    <property type="match status" value="1"/>
</dbReference>
<dbReference type="PIRSF" id="PIRSF005572">
    <property type="entry name" value="NifS"/>
    <property type="match status" value="1"/>
</dbReference>
<evidence type="ECO:0000256" key="4">
    <source>
        <dbReference type="ARBA" id="ARBA00012239"/>
    </source>
</evidence>
<dbReference type="Gene3D" id="3.90.1150.10">
    <property type="entry name" value="Aspartate Aminotransferase, domain 1"/>
    <property type="match status" value="1"/>
</dbReference>
<reference evidence="14 17" key="1">
    <citation type="journal article" date="2015" name="Genome Announc.">
        <title>Complete Genome Sequence of the Nitrogen-Fixing and Solvent-Producing Clostridium pasteurianum DSM 525.</title>
        <authorList>
            <person name="Poehlein A."/>
            <person name="Grosse-Honebrink A."/>
            <person name="Zhang Y."/>
            <person name="Minton N.P."/>
            <person name="Daniel R."/>
        </authorList>
    </citation>
    <scope>NUCLEOTIDE SEQUENCE [LARGE SCALE GENOMIC DNA]</scope>
    <source>
        <strain evidence="14">DSM 525</strain>
        <strain evidence="17">DSM 525 / ATCC 6013</strain>
    </source>
</reference>
<dbReference type="Pfam" id="PF00266">
    <property type="entry name" value="Aminotran_5"/>
    <property type="match status" value="1"/>
</dbReference>
<dbReference type="KEGG" id="cpae:CPAST_c16210"/>
<protein>
    <recommendedName>
        <fullName evidence="4 12">Cysteine desulfurase</fullName>
        <ecNumber evidence="4 12">2.8.1.7</ecNumber>
    </recommendedName>
    <alternativeName>
        <fullName evidence="12">Nitrogenase metalloclusters biosynthesis protein NifS</fullName>
    </alternativeName>
</protein>
<evidence type="ECO:0000256" key="8">
    <source>
        <dbReference type="ARBA" id="ARBA00023004"/>
    </source>
</evidence>
<comment type="cofactor">
    <cofactor evidence="1 11">
        <name>pyridoxal 5'-phosphate</name>
        <dbReference type="ChEBI" id="CHEBI:597326"/>
    </cofactor>
</comment>
<evidence type="ECO:0000256" key="5">
    <source>
        <dbReference type="ARBA" id="ARBA00022679"/>
    </source>
</evidence>
<evidence type="ECO:0000256" key="6">
    <source>
        <dbReference type="ARBA" id="ARBA00022723"/>
    </source>
</evidence>
<keyword evidence="6 12" id="KW-0479">Metal-binding</keyword>
<dbReference type="EC" id="2.8.1.7" evidence="4 12"/>
<dbReference type="InterPro" id="IPR017772">
    <property type="entry name" value="Cys_deSase_NifS_bac/arc"/>
</dbReference>
<dbReference type="NCBIfam" id="TIGR03402">
    <property type="entry name" value="FeS_nifS"/>
    <property type="match status" value="1"/>
</dbReference>
<dbReference type="InterPro" id="IPR016454">
    <property type="entry name" value="Cysteine_dSase"/>
</dbReference>
<dbReference type="Gene3D" id="3.40.640.10">
    <property type="entry name" value="Type I PLP-dependent aspartate aminotransferase-like (Major domain)"/>
    <property type="match status" value="1"/>
</dbReference>
<evidence type="ECO:0000256" key="11">
    <source>
        <dbReference type="RuleBase" id="RU004504"/>
    </source>
</evidence>
<keyword evidence="8 12" id="KW-0408">Iron</keyword>
<accession>A0A0H3J1E5</accession>
<sequence length="404" mass="44892">MAQILFVPYIFILLRKGSDKMKYDKKLVYLDYGASTPMNKEVFKEIEPYFYTFYGNPSSVSSFSERSKMAIFNARERIAKAINCQRNEIYFTSGGTESDNWAIKGIALKNRDKGNHIITTSIEHPAVLNTCKYLEELGFKITYVPVDKYGIVNLEYIKNAITESTILVSIMFANNEVGSIQPIKEIGEVCRQKNIIFHTDAVQAAGHIPIDVEKMNIDMLSMSAHKFYGPKGIGILYIKRGIKIDNFVHGGHQERGRRAGTENTPGIVGLGKALELCNSNIIEESNRTKYLRDKLAKEILEIPGTEINGPDYERRLPGNLNICFNGIDAEILLMSLDLKGICASAGSACSAGSIRPSHVLSAMGISPEKCKSSLRFSLGEGISEEDIDYTISTLKEIIGSIRTT</sequence>
<dbReference type="eggNOG" id="COG1104">
    <property type="taxonomic scope" value="Bacteria"/>
</dbReference>